<dbReference type="PIRSF" id="PIRSF006232">
    <property type="entry name" value="Pirin"/>
    <property type="match status" value="1"/>
</dbReference>
<sequence>MTKPTSPSTRNIIAKTRGQRHGPVTRVVSPGDIGELTKPFVFLDYFDFLPADISMFPIHPHSGIATVSVLLQGELSYEDSTGATGVLSGGSVEWMLAGNGVWHAGGPASLLRVLGYQIWVALPPELENSIAESQYFSQSTIPQAGPARIVLGSYEGVHSNVKAPRGMNLLHVHLSTGQRWRYQPPMGHTVAWAHVNQGGLLVSDHLLSNEMAIFSESQDAIEFVAQSEADFIIASAVKHPHPLILGRYSVHTTHEALERGEAEIERLGAQIRVERHLRKQNI</sequence>
<dbReference type="RefSeq" id="WP_193689837.1">
    <property type="nucleotide sequence ID" value="NZ_CP063233.1"/>
</dbReference>
<proteinExistence type="inferred from homology"/>
<dbReference type="InterPro" id="IPR003829">
    <property type="entry name" value="Pirin_N_dom"/>
</dbReference>
<name>A0A7M2J5Y5_PSEFL</name>
<evidence type="ECO:0000256" key="2">
    <source>
        <dbReference type="RuleBase" id="RU003457"/>
    </source>
</evidence>
<evidence type="ECO:0000259" key="3">
    <source>
        <dbReference type="Pfam" id="PF02678"/>
    </source>
</evidence>
<dbReference type="InterPro" id="IPR011051">
    <property type="entry name" value="RmlC_Cupin_sf"/>
</dbReference>
<dbReference type="InterPro" id="IPR014710">
    <property type="entry name" value="RmlC-like_jellyroll"/>
</dbReference>
<comment type="similarity">
    <text evidence="1 2">Belongs to the pirin family.</text>
</comment>
<organism evidence="4 5">
    <name type="scientific">Pseudomonas fluorescens</name>
    <dbReference type="NCBI Taxonomy" id="294"/>
    <lineage>
        <taxon>Bacteria</taxon>
        <taxon>Pseudomonadati</taxon>
        <taxon>Pseudomonadota</taxon>
        <taxon>Gammaproteobacteria</taxon>
        <taxon>Pseudomonadales</taxon>
        <taxon>Pseudomonadaceae</taxon>
        <taxon>Pseudomonas</taxon>
    </lineage>
</organism>
<feature type="domain" description="Pirin N-terminal" evidence="3">
    <location>
        <begin position="33"/>
        <end position="120"/>
    </location>
</feature>
<reference evidence="4 5" key="1">
    <citation type="submission" date="2020-10" db="EMBL/GenBank/DDBJ databases">
        <title>Complete genome sequence of a novel Pseudomonas fluorescens strain isolated from the flower of kumarahou (Pomaderris kumeraho).</title>
        <authorList>
            <person name="Summers M.C."/>
            <person name="Nowak V."/>
            <person name="Fairhurst M.J."/>
            <person name="Owen J.G."/>
            <person name="Gerth M.L."/>
            <person name="Patrick W.M."/>
        </authorList>
    </citation>
    <scope>NUCLEOTIDE SEQUENCE [LARGE SCALE GENOMIC DNA]</scope>
    <source>
        <strain evidence="4 5">KF1</strain>
    </source>
</reference>
<dbReference type="PANTHER" id="PTHR13903:SF8">
    <property type="entry name" value="PIRIN"/>
    <property type="match status" value="1"/>
</dbReference>
<dbReference type="Gene3D" id="2.60.120.10">
    <property type="entry name" value="Jelly Rolls"/>
    <property type="match status" value="1"/>
</dbReference>
<dbReference type="Pfam" id="PF02678">
    <property type="entry name" value="Pirin"/>
    <property type="match status" value="1"/>
</dbReference>
<evidence type="ECO:0000256" key="1">
    <source>
        <dbReference type="ARBA" id="ARBA00008416"/>
    </source>
</evidence>
<evidence type="ECO:0000313" key="4">
    <source>
        <dbReference type="EMBL" id="QOU04423.1"/>
    </source>
</evidence>
<dbReference type="Proteomes" id="UP000593833">
    <property type="component" value="Chromosome"/>
</dbReference>
<evidence type="ECO:0000313" key="5">
    <source>
        <dbReference type="Proteomes" id="UP000593833"/>
    </source>
</evidence>
<dbReference type="InterPro" id="IPR012093">
    <property type="entry name" value="Pirin"/>
</dbReference>
<dbReference type="PANTHER" id="PTHR13903">
    <property type="entry name" value="PIRIN-RELATED"/>
    <property type="match status" value="1"/>
</dbReference>
<protein>
    <submittedName>
        <fullName evidence="4">Pirin family protein</fullName>
    </submittedName>
</protein>
<dbReference type="SUPFAM" id="SSF51182">
    <property type="entry name" value="RmlC-like cupins"/>
    <property type="match status" value="1"/>
</dbReference>
<gene>
    <name evidence="4" type="ORF">IM720_27660</name>
</gene>
<dbReference type="EMBL" id="CP063233">
    <property type="protein sequence ID" value="QOU04423.1"/>
    <property type="molecule type" value="Genomic_DNA"/>
</dbReference>
<dbReference type="AlphaFoldDB" id="A0A7M2J5Y5"/>
<accession>A0A7M2J5Y5</accession>